<dbReference type="InterPro" id="IPR036514">
    <property type="entry name" value="SGNH_hydro_sf"/>
</dbReference>
<evidence type="ECO:0000313" key="2">
    <source>
        <dbReference type="EMBL" id="VAW77435.1"/>
    </source>
</evidence>
<dbReference type="InterPro" id="IPR051532">
    <property type="entry name" value="Ester_Hydrolysis_Enzymes"/>
</dbReference>
<dbReference type="Pfam" id="PF17957">
    <property type="entry name" value="Big_7"/>
    <property type="match status" value="1"/>
</dbReference>
<proteinExistence type="predicted"/>
<protein>
    <recommendedName>
        <fullName evidence="1">SGNH hydrolase-type esterase domain-containing protein</fullName>
    </recommendedName>
</protein>
<feature type="domain" description="SGNH hydrolase-type esterase" evidence="1">
    <location>
        <begin position="99"/>
        <end position="305"/>
    </location>
</feature>
<feature type="non-terminal residue" evidence="2">
    <location>
        <position position="1"/>
    </location>
</feature>
<accession>A0A3B0Y9E4</accession>
<dbReference type="Gene3D" id="2.60.40.10">
    <property type="entry name" value="Immunoglobulins"/>
    <property type="match status" value="1"/>
</dbReference>
<dbReference type="PANTHER" id="PTHR30383">
    <property type="entry name" value="THIOESTERASE 1/PROTEASE 1/LYSOPHOSPHOLIPASE L1"/>
    <property type="match status" value="1"/>
</dbReference>
<sequence>ANATAPAIVIASPVAHTVITGSLLDVTASAENVPANGYVEFILDDAISLTDNTPPYTQTFTAVGAGTHKVDAILRDQAALELTRDTNIDIATQGDYIVAVGDSITNGIGDNYATDNLAMFGRIISFQGFEAPLTDKLNVNEAFTNNLVVNEGIGGDESFDAAFTRIDSILARHPETNRTLILLGTNDAQAVIPPGLGCTGAACDGTFKGNLQMLVDKITWLDYPANTVPSNITPIISLIPPAWNATDPWISTTNNRIRNYNTVITTELNGITVGADLFSYFMPSATKNYVSLFADTLHPNGLGEEVMSALLYNTLNPASPLPLPFVLDDLTASTTSL</sequence>
<dbReference type="PANTHER" id="PTHR30383:SF5">
    <property type="entry name" value="SGNH HYDROLASE-TYPE ESTERASE DOMAIN-CONTAINING PROTEIN"/>
    <property type="match status" value="1"/>
</dbReference>
<dbReference type="GO" id="GO:0004622">
    <property type="term" value="F:phosphatidylcholine lysophospholipase activity"/>
    <property type="evidence" value="ECO:0007669"/>
    <property type="project" value="TreeGrafter"/>
</dbReference>
<dbReference type="AlphaFoldDB" id="A0A3B0Y9E4"/>
<dbReference type="Gene3D" id="3.40.50.1110">
    <property type="entry name" value="SGNH hydrolase"/>
    <property type="match status" value="1"/>
</dbReference>
<name>A0A3B0Y9E4_9ZZZZ</name>
<reference evidence="2" key="1">
    <citation type="submission" date="2018-06" db="EMBL/GenBank/DDBJ databases">
        <authorList>
            <person name="Zhirakovskaya E."/>
        </authorList>
    </citation>
    <scope>NUCLEOTIDE SEQUENCE</scope>
</reference>
<organism evidence="2">
    <name type="scientific">hydrothermal vent metagenome</name>
    <dbReference type="NCBI Taxonomy" id="652676"/>
    <lineage>
        <taxon>unclassified sequences</taxon>
        <taxon>metagenomes</taxon>
        <taxon>ecological metagenomes</taxon>
    </lineage>
</organism>
<dbReference type="Pfam" id="PF13472">
    <property type="entry name" value="Lipase_GDSL_2"/>
    <property type="match status" value="1"/>
</dbReference>
<dbReference type="InterPro" id="IPR013783">
    <property type="entry name" value="Ig-like_fold"/>
</dbReference>
<evidence type="ECO:0000259" key="1">
    <source>
        <dbReference type="Pfam" id="PF13472"/>
    </source>
</evidence>
<dbReference type="SUPFAM" id="SSF52266">
    <property type="entry name" value="SGNH hydrolase"/>
    <property type="match status" value="1"/>
</dbReference>
<dbReference type="InterPro" id="IPR013830">
    <property type="entry name" value="SGNH_hydro"/>
</dbReference>
<dbReference type="EMBL" id="UOFK01000118">
    <property type="protein sequence ID" value="VAW77435.1"/>
    <property type="molecule type" value="Genomic_DNA"/>
</dbReference>
<feature type="non-terminal residue" evidence="2">
    <location>
        <position position="337"/>
    </location>
</feature>
<gene>
    <name evidence="2" type="ORF">MNBD_GAMMA13-1365</name>
</gene>